<reference evidence="3 4" key="1">
    <citation type="journal article" date="2021" name="Nat. Plants">
        <title>The Taxus genome provides insights into paclitaxel biosynthesis.</title>
        <authorList>
            <person name="Xiong X."/>
            <person name="Gou J."/>
            <person name="Liao Q."/>
            <person name="Li Y."/>
            <person name="Zhou Q."/>
            <person name="Bi G."/>
            <person name="Li C."/>
            <person name="Du R."/>
            <person name="Wang X."/>
            <person name="Sun T."/>
            <person name="Guo L."/>
            <person name="Liang H."/>
            <person name="Lu P."/>
            <person name="Wu Y."/>
            <person name="Zhang Z."/>
            <person name="Ro D.K."/>
            <person name="Shang Y."/>
            <person name="Huang S."/>
            <person name="Yan J."/>
        </authorList>
    </citation>
    <scope>NUCLEOTIDE SEQUENCE [LARGE SCALE GENOMIC DNA]</scope>
    <source>
        <strain evidence="3">Ta-2019</strain>
    </source>
</reference>
<comment type="caution">
    <text evidence="3">The sequence shown here is derived from an EMBL/GenBank/DDBJ whole genome shotgun (WGS) entry which is preliminary data.</text>
</comment>
<gene>
    <name evidence="3" type="ORF">KI387_004974</name>
</gene>
<dbReference type="AlphaFoldDB" id="A0AA38GKN4"/>
<keyword evidence="2" id="KW-0472">Membrane</keyword>
<evidence type="ECO:0008006" key="5">
    <source>
        <dbReference type="Google" id="ProtNLM"/>
    </source>
</evidence>
<dbReference type="PANTHER" id="PTHR11206">
    <property type="entry name" value="MULTIDRUG RESISTANCE PROTEIN"/>
    <property type="match status" value="1"/>
</dbReference>
<feature type="non-terminal residue" evidence="3">
    <location>
        <position position="1"/>
    </location>
</feature>
<evidence type="ECO:0000313" key="3">
    <source>
        <dbReference type="EMBL" id="KAH9324796.1"/>
    </source>
</evidence>
<dbReference type="GO" id="GO:0016020">
    <property type="term" value="C:membrane"/>
    <property type="evidence" value="ECO:0007669"/>
    <property type="project" value="InterPro"/>
</dbReference>
<evidence type="ECO:0000313" key="4">
    <source>
        <dbReference type="Proteomes" id="UP000824469"/>
    </source>
</evidence>
<comment type="similarity">
    <text evidence="1">Belongs to the multi antimicrobial extrusion (MATE) (TC 2.A.66.1) family.</text>
</comment>
<evidence type="ECO:0000256" key="1">
    <source>
        <dbReference type="ARBA" id="ARBA00010199"/>
    </source>
</evidence>
<dbReference type="GO" id="GO:0015297">
    <property type="term" value="F:antiporter activity"/>
    <property type="evidence" value="ECO:0007669"/>
    <property type="project" value="InterPro"/>
</dbReference>
<feature type="transmembrane region" description="Helical" evidence="2">
    <location>
        <begin position="20"/>
        <end position="44"/>
    </location>
</feature>
<accession>A0AA38GKN4</accession>
<feature type="transmembrane region" description="Helical" evidence="2">
    <location>
        <begin position="56"/>
        <end position="73"/>
    </location>
</feature>
<sequence length="125" mass="13544">NDIASFFTSDVTVRHMGYELAIFVAFTELINSVQPVLTGVAVGAGWQAFVAKVNIVCYYLIGVPTSALLGFKFNLQVKGIWTGLLVGTSSQILILTVSTFLTDWNKEARAAKNRFKTSGKVLPGI</sequence>
<keyword evidence="2" id="KW-1133">Transmembrane helix</keyword>
<dbReference type="Pfam" id="PF01554">
    <property type="entry name" value="MatE"/>
    <property type="match status" value="1"/>
</dbReference>
<dbReference type="Proteomes" id="UP000824469">
    <property type="component" value="Unassembled WGS sequence"/>
</dbReference>
<name>A0AA38GKN4_TAXCH</name>
<evidence type="ECO:0000256" key="2">
    <source>
        <dbReference type="SAM" id="Phobius"/>
    </source>
</evidence>
<dbReference type="EMBL" id="JAHRHJ020000002">
    <property type="protein sequence ID" value="KAH9324796.1"/>
    <property type="molecule type" value="Genomic_DNA"/>
</dbReference>
<proteinExistence type="inferred from homology"/>
<feature type="transmembrane region" description="Helical" evidence="2">
    <location>
        <begin position="79"/>
        <end position="102"/>
    </location>
</feature>
<protein>
    <recommendedName>
        <fullName evidence="5">MATE efflux family protein</fullName>
    </recommendedName>
</protein>
<keyword evidence="2" id="KW-0812">Transmembrane</keyword>
<organism evidence="3 4">
    <name type="scientific">Taxus chinensis</name>
    <name type="common">Chinese yew</name>
    <name type="synonym">Taxus wallichiana var. chinensis</name>
    <dbReference type="NCBI Taxonomy" id="29808"/>
    <lineage>
        <taxon>Eukaryota</taxon>
        <taxon>Viridiplantae</taxon>
        <taxon>Streptophyta</taxon>
        <taxon>Embryophyta</taxon>
        <taxon>Tracheophyta</taxon>
        <taxon>Spermatophyta</taxon>
        <taxon>Pinopsida</taxon>
        <taxon>Pinidae</taxon>
        <taxon>Conifers II</taxon>
        <taxon>Cupressales</taxon>
        <taxon>Taxaceae</taxon>
        <taxon>Taxus</taxon>
    </lineage>
</organism>
<dbReference type="GO" id="GO:0042910">
    <property type="term" value="F:xenobiotic transmembrane transporter activity"/>
    <property type="evidence" value="ECO:0007669"/>
    <property type="project" value="InterPro"/>
</dbReference>
<dbReference type="OMA" id="RARIHIT"/>
<keyword evidence="4" id="KW-1185">Reference proteome</keyword>
<dbReference type="InterPro" id="IPR002528">
    <property type="entry name" value="MATE_fam"/>
</dbReference>